<dbReference type="RefSeq" id="WP_066398082.1">
    <property type="nucleotide sequence ID" value="NZ_CP015378.1"/>
</dbReference>
<dbReference type="AlphaFoldDB" id="A0A160IRN6"/>
<evidence type="ECO:0000313" key="2">
    <source>
        <dbReference type="Proteomes" id="UP000076623"/>
    </source>
</evidence>
<protein>
    <recommendedName>
        <fullName evidence="3">Acylneuraminate cytidylyltransferase family protein</fullName>
    </recommendedName>
</protein>
<dbReference type="InterPro" id="IPR050793">
    <property type="entry name" value="CMP-NeuNAc_synthase"/>
</dbReference>
<dbReference type="KEGG" id="fpn:ABE65_018200"/>
<dbReference type="InterPro" id="IPR003329">
    <property type="entry name" value="Cytidylyl_trans"/>
</dbReference>
<name>A0A160IRN6_9BACL</name>
<dbReference type="PANTHER" id="PTHR21485:SF6">
    <property type="entry name" value="N-ACYLNEURAMINATE CYTIDYLYLTRANSFERASE-RELATED"/>
    <property type="match status" value="1"/>
</dbReference>
<dbReference type="CDD" id="cd02513">
    <property type="entry name" value="CMP-NeuAc_Synthase"/>
    <property type="match status" value="1"/>
</dbReference>
<dbReference type="Proteomes" id="UP000076623">
    <property type="component" value="Chromosome"/>
</dbReference>
<dbReference type="InterPro" id="IPR029044">
    <property type="entry name" value="Nucleotide-diphossugar_trans"/>
</dbReference>
<dbReference type="EMBL" id="CP015378">
    <property type="protein sequence ID" value="ANC78622.1"/>
    <property type="molecule type" value="Genomic_DNA"/>
</dbReference>
<dbReference type="GO" id="GO:0008781">
    <property type="term" value="F:N-acylneuraminate cytidylyltransferase activity"/>
    <property type="evidence" value="ECO:0007669"/>
    <property type="project" value="TreeGrafter"/>
</dbReference>
<keyword evidence="2" id="KW-1185">Reference proteome</keyword>
<dbReference type="Pfam" id="PF02348">
    <property type="entry name" value="CTP_transf_3"/>
    <property type="match status" value="1"/>
</dbReference>
<dbReference type="STRING" id="1221500.ABE65_018200"/>
<evidence type="ECO:0000313" key="1">
    <source>
        <dbReference type="EMBL" id="ANC78622.1"/>
    </source>
</evidence>
<organism evidence="1 2">
    <name type="scientific">Fictibacillus phosphorivorans</name>
    <dbReference type="NCBI Taxonomy" id="1221500"/>
    <lineage>
        <taxon>Bacteria</taxon>
        <taxon>Bacillati</taxon>
        <taxon>Bacillota</taxon>
        <taxon>Bacilli</taxon>
        <taxon>Bacillales</taxon>
        <taxon>Fictibacillaceae</taxon>
        <taxon>Fictibacillus</taxon>
    </lineage>
</organism>
<proteinExistence type="predicted"/>
<dbReference type="Gene3D" id="3.90.550.10">
    <property type="entry name" value="Spore Coat Polysaccharide Biosynthesis Protein SpsA, Chain A"/>
    <property type="match status" value="1"/>
</dbReference>
<dbReference type="PANTHER" id="PTHR21485">
    <property type="entry name" value="HAD SUPERFAMILY MEMBERS CMAS AND KDSC"/>
    <property type="match status" value="1"/>
</dbReference>
<accession>A0A160IRN6</accession>
<sequence length="230" mass="25892">MNIVAIIPARGGSKGLKRKNVLPLNGKPLIAYSIEAALNLGDVSRVIVSTDDEEIAEIAKQWGAEVPFLRPEYLASDTATTIDVLKHTIHFLKENEDFETDHVLLLQPTSPLRTEQHAREALDLYLNAGCPVVSVSLADTHPFLMRVKKEDYLIPFMELPDHKATRRQDLPEVYELNGAIYLTDYHHLMIENAIYTDKVIPYVMDKRSSVDIDDEIDFKLAEVLLIDGAV</sequence>
<gene>
    <name evidence="1" type="ORF">ABE65_018200</name>
</gene>
<reference evidence="1 2" key="1">
    <citation type="submission" date="2016-04" db="EMBL/GenBank/DDBJ databases">
        <title>Complete genome sequence of Fictibacillus phosphorivorans G25-29, a strain toxic to nematodes.</title>
        <authorList>
            <person name="Zheng Z."/>
        </authorList>
    </citation>
    <scope>NUCLEOTIDE SEQUENCE [LARGE SCALE GENOMIC DNA]</scope>
    <source>
        <strain evidence="1 2">G25-29</strain>
    </source>
</reference>
<evidence type="ECO:0008006" key="3">
    <source>
        <dbReference type="Google" id="ProtNLM"/>
    </source>
</evidence>
<dbReference type="SUPFAM" id="SSF53448">
    <property type="entry name" value="Nucleotide-diphospho-sugar transferases"/>
    <property type="match status" value="1"/>
</dbReference>